<evidence type="ECO:0000313" key="1">
    <source>
        <dbReference type="EMBL" id="KAA6353403.1"/>
    </source>
</evidence>
<reference evidence="1 2" key="1">
    <citation type="submission" date="2019-03" db="EMBL/GenBank/DDBJ databases">
        <title>Single cell metagenomics reveals metabolic interactions within the superorganism composed of flagellate Streblomastix strix and complex community of Bacteroidetes bacteria on its surface.</title>
        <authorList>
            <person name="Treitli S.C."/>
            <person name="Kolisko M."/>
            <person name="Husnik F."/>
            <person name="Keeling P."/>
            <person name="Hampl V."/>
        </authorList>
    </citation>
    <scope>NUCLEOTIDE SEQUENCE [LARGE SCALE GENOMIC DNA]</scope>
    <source>
        <strain evidence="1">ST1C</strain>
    </source>
</reference>
<accession>A0A5J4T6I6</accession>
<dbReference type="OrthoDB" id="6771932at2759"/>
<name>A0A5J4T6I6_9EUKA</name>
<dbReference type="Proteomes" id="UP000324800">
    <property type="component" value="Unassembled WGS sequence"/>
</dbReference>
<organism evidence="1 2">
    <name type="scientific">Streblomastix strix</name>
    <dbReference type="NCBI Taxonomy" id="222440"/>
    <lineage>
        <taxon>Eukaryota</taxon>
        <taxon>Metamonada</taxon>
        <taxon>Preaxostyla</taxon>
        <taxon>Oxymonadida</taxon>
        <taxon>Streblomastigidae</taxon>
        <taxon>Streblomastix</taxon>
    </lineage>
</organism>
<comment type="caution">
    <text evidence="1">The sequence shown here is derived from an EMBL/GenBank/DDBJ whole genome shotgun (WGS) entry which is preliminary data.</text>
</comment>
<evidence type="ECO:0000313" key="2">
    <source>
        <dbReference type="Proteomes" id="UP000324800"/>
    </source>
</evidence>
<sequence length="68" mass="7660">KKELPWIDPPIPLLLTVLKKIREEEIDAMIIAPLQPEEFETSARKDKLFPDRDSLLSASAISFLTPGS</sequence>
<dbReference type="AlphaFoldDB" id="A0A5J4T6I6"/>
<protein>
    <submittedName>
        <fullName evidence="1">Uncharacterized protein</fullName>
    </submittedName>
</protein>
<dbReference type="EMBL" id="SNRW01038181">
    <property type="protein sequence ID" value="KAA6353403.1"/>
    <property type="molecule type" value="Genomic_DNA"/>
</dbReference>
<proteinExistence type="predicted"/>
<gene>
    <name evidence="1" type="ORF">EZS28_051070</name>
</gene>
<feature type="non-terminal residue" evidence="1">
    <location>
        <position position="1"/>
    </location>
</feature>